<keyword evidence="3 9" id="KW-1133">Transmembrane helix</keyword>
<reference evidence="11" key="3">
    <citation type="submission" date="2025-09" db="UniProtKB">
        <authorList>
            <consortium name="Ensembl"/>
        </authorList>
    </citation>
    <scope>IDENTIFICATION</scope>
</reference>
<dbReference type="GeneTree" id="ENSGT01140000282516"/>
<evidence type="ECO:0000313" key="12">
    <source>
        <dbReference type="Proteomes" id="UP000008672"/>
    </source>
</evidence>
<protein>
    <submittedName>
        <fullName evidence="11">Oxoeicosanoid receptor 1</fullName>
    </submittedName>
</protein>
<feature type="transmembrane region" description="Helical" evidence="9">
    <location>
        <begin position="20"/>
        <end position="41"/>
    </location>
</feature>
<dbReference type="InParanoid" id="H3AMA0"/>
<evidence type="ECO:0000256" key="1">
    <source>
        <dbReference type="ARBA" id="ARBA00004141"/>
    </source>
</evidence>
<feature type="domain" description="G-protein coupled receptors family 1 profile" evidence="10">
    <location>
        <begin position="33"/>
        <end position="287"/>
    </location>
</feature>
<reference evidence="11" key="2">
    <citation type="submission" date="2025-08" db="UniProtKB">
        <authorList>
            <consortium name="Ensembl"/>
        </authorList>
    </citation>
    <scope>IDENTIFICATION</scope>
</reference>
<dbReference type="GO" id="GO:0004930">
    <property type="term" value="F:G protein-coupled receptor activity"/>
    <property type="evidence" value="ECO:0007669"/>
    <property type="project" value="UniProtKB-KW"/>
</dbReference>
<keyword evidence="7 8" id="KW-0807">Transducer</keyword>
<dbReference type="OMA" id="EFLLPWF"/>
<evidence type="ECO:0000259" key="10">
    <source>
        <dbReference type="PROSITE" id="PS50262"/>
    </source>
</evidence>
<feature type="transmembrane region" description="Helical" evidence="9">
    <location>
        <begin position="91"/>
        <end position="112"/>
    </location>
</feature>
<dbReference type="Ensembl" id="ENSLACT00000010851.1">
    <property type="protein sequence ID" value="ENSLACP00000010771.1"/>
    <property type="gene ID" value="ENSLACG00000009484.1"/>
</dbReference>
<dbReference type="SUPFAM" id="SSF81321">
    <property type="entry name" value="Family A G protein-coupled receptor-like"/>
    <property type="match status" value="1"/>
</dbReference>
<dbReference type="InterPro" id="IPR017452">
    <property type="entry name" value="GPCR_Rhodpsn_7TM"/>
</dbReference>
<dbReference type="PROSITE" id="PS00237">
    <property type="entry name" value="G_PROTEIN_RECEP_F1_1"/>
    <property type="match status" value="1"/>
</dbReference>
<keyword evidence="4 8" id="KW-0297">G-protein coupled receptor</keyword>
<evidence type="ECO:0000256" key="8">
    <source>
        <dbReference type="RuleBase" id="RU000688"/>
    </source>
</evidence>
<evidence type="ECO:0000256" key="3">
    <source>
        <dbReference type="ARBA" id="ARBA00022989"/>
    </source>
</evidence>
<dbReference type="Proteomes" id="UP000008672">
    <property type="component" value="Unassembled WGS sequence"/>
</dbReference>
<evidence type="ECO:0000256" key="9">
    <source>
        <dbReference type="SAM" id="Phobius"/>
    </source>
</evidence>
<name>H3AMA0_LATCH</name>
<feature type="transmembrane region" description="Helical" evidence="9">
    <location>
        <begin position="180"/>
        <end position="205"/>
    </location>
</feature>
<dbReference type="AlphaFoldDB" id="H3AMA0"/>
<evidence type="ECO:0000256" key="4">
    <source>
        <dbReference type="ARBA" id="ARBA00023040"/>
    </source>
</evidence>
<comment type="similarity">
    <text evidence="8">Belongs to the G-protein coupled receptor 1 family.</text>
</comment>
<gene>
    <name evidence="11" type="primary">OXER1</name>
</gene>
<dbReference type="HOGENOM" id="CLU_009579_8_2_1"/>
<dbReference type="EMBL" id="AFYH01193690">
    <property type="status" value="NOT_ANNOTATED_CDS"/>
    <property type="molecule type" value="Genomic_DNA"/>
</dbReference>
<dbReference type="Gene3D" id="1.20.1070.10">
    <property type="entry name" value="Rhodopsin 7-helix transmembrane proteins"/>
    <property type="match status" value="1"/>
</dbReference>
<keyword evidence="6 8" id="KW-0675">Receptor</keyword>
<feature type="transmembrane region" description="Helical" evidence="9">
    <location>
        <begin position="226"/>
        <end position="251"/>
    </location>
</feature>
<accession>H3AMA0</accession>
<comment type="subcellular location">
    <subcellularLocation>
        <location evidence="1">Membrane</location>
        <topology evidence="1">Multi-pass membrane protein</topology>
    </subcellularLocation>
</comment>
<keyword evidence="12" id="KW-1185">Reference proteome</keyword>
<keyword evidence="2 8" id="KW-0812">Transmembrane</keyword>
<dbReference type="Pfam" id="PF00001">
    <property type="entry name" value="7tm_1"/>
    <property type="match status" value="1"/>
</dbReference>
<evidence type="ECO:0000256" key="7">
    <source>
        <dbReference type="ARBA" id="ARBA00023224"/>
    </source>
</evidence>
<evidence type="ECO:0000256" key="5">
    <source>
        <dbReference type="ARBA" id="ARBA00023136"/>
    </source>
</evidence>
<proteinExistence type="inferred from homology"/>
<organism evidence="11 12">
    <name type="scientific">Latimeria chalumnae</name>
    <name type="common">Coelacanth</name>
    <dbReference type="NCBI Taxonomy" id="7897"/>
    <lineage>
        <taxon>Eukaryota</taxon>
        <taxon>Metazoa</taxon>
        <taxon>Chordata</taxon>
        <taxon>Craniata</taxon>
        <taxon>Vertebrata</taxon>
        <taxon>Euteleostomi</taxon>
        <taxon>Coelacanthiformes</taxon>
        <taxon>Coelacanthidae</taxon>
        <taxon>Latimeria</taxon>
    </lineage>
</organism>
<dbReference type="PRINTS" id="PR00237">
    <property type="entry name" value="GPCRRHODOPSN"/>
</dbReference>
<dbReference type="eggNOG" id="KOG3656">
    <property type="taxonomic scope" value="Eukaryota"/>
</dbReference>
<dbReference type="GO" id="GO:0005886">
    <property type="term" value="C:plasma membrane"/>
    <property type="evidence" value="ECO:0007669"/>
    <property type="project" value="TreeGrafter"/>
</dbReference>
<reference evidence="12" key="1">
    <citation type="submission" date="2011-08" db="EMBL/GenBank/DDBJ databases">
        <title>The draft genome of Latimeria chalumnae.</title>
        <authorList>
            <person name="Di Palma F."/>
            <person name="Alfoldi J."/>
            <person name="Johnson J."/>
            <person name="Berlin A."/>
            <person name="Gnerre S."/>
            <person name="Jaffe D."/>
            <person name="MacCallum I."/>
            <person name="Young S."/>
            <person name="Walker B.J."/>
            <person name="Lander E."/>
            <person name="Lindblad-Toh K."/>
        </authorList>
    </citation>
    <scope>NUCLEOTIDE SEQUENCE [LARGE SCALE GENOMIC DNA]</scope>
    <source>
        <strain evidence="12">Wild caught</strain>
    </source>
</reference>
<feature type="transmembrane region" description="Helical" evidence="9">
    <location>
        <begin position="53"/>
        <end position="71"/>
    </location>
</feature>
<evidence type="ECO:0000256" key="2">
    <source>
        <dbReference type="ARBA" id="ARBA00022692"/>
    </source>
</evidence>
<evidence type="ECO:0000313" key="11">
    <source>
        <dbReference type="Ensembl" id="ENSLACP00000010771.1"/>
    </source>
</evidence>
<feature type="transmembrane region" description="Helical" evidence="9">
    <location>
        <begin position="133"/>
        <end position="152"/>
    </location>
</feature>
<dbReference type="PANTHER" id="PTHR46048:SF10">
    <property type="entry name" value="HYDROXYCARBOXYLIC ACID RECEPTOR 1-4-RELATED"/>
    <property type="match status" value="1"/>
</dbReference>
<keyword evidence="5 9" id="KW-0472">Membrane</keyword>
<dbReference type="PANTHER" id="PTHR46048">
    <property type="entry name" value="HYDROXYCARBOXYLIC ACID RECEPTOR 2"/>
    <property type="match status" value="1"/>
</dbReference>
<dbReference type="InterPro" id="IPR051893">
    <property type="entry name" value="HCARs"/>
</dbReference>
<dbReference type="InterPro" id="IPR000276">
    <property type="entry name" value="GPCR_Rhodpsn"/>
</dbReference>
<dbReference type="PROSITE" id="PS50262">
    <property type="entry name" value="G_PROTEIN_RECEP_F1_2"/>
    <property type="match status" value="1"/>
</dbReference>
<sequence>MNNSTFYCLTIHYNVARTLAPMLIVEFVLGLLGNGIALWIFCFRVKFWKPSMIYLLNLVIADFLLMISLPFRIDNYIRGEHWIFGSTVCRINLFTLAMNKTVSITFLTVVAIDRYFKVVHPHHKVNTISLRGAIKIACGIWILVGLLNYYPLSSNLVKKYKNNSLCRSYSPYNKLSFIIIWHYGVFFLEFVFPFCIIMFCTISIIMKLKQRKLDRNKSRIRRTVNILIVIVVVFTVCFLPTTAAGVIAMMIKKLNPDVCYSFVIAGEVFHACLGFTYLNSVLDPVVYCFSSPTFNRAYKKALASTGLCSISLDYNNSEYD</sequence>
<evidence type="ECO:0000256" key="6">
    <source>
        <dbReference type="ARBA" id="ARBA00023170"/>
    </source>
</evidence>